<dbReference type="GO" id="GO:0051301">
    <property type="term" value="P:cell division"/>
    <property type="evidence" value="ECO:0007669"/>
    <property type="project" value="UniProtKB-KW"/>
</dbReference>
<evidence type="ECO:0000313" key="15">
    <source>
        <dbReference type="EMBL" id="KAK7829320.1"/>
    </source>
</evidence>
<comment type="similarity">
    <text evidence="3">Belongs to the APC1 family.</text>
</comment>
<keyword evidence="16" id="KW-1185">Reference proteome</keyword>
<dbReference type="GO" id="GO:0031145">
    <property type="term" value="P:anaphase-promoting complex-dependent catabolic process"/>
    <property type="evidence" value="ECO:0007669"/>
    <property type="project" value="TreeGrafter"/>
</dbReference>
<evidence type="ECO:0000256" key="3">
    <source>
        <dbReference type="ARBA" id="ARBA00010547"/>
    </source>
</evidence>
<evidence type="ECO:0000256" key="2">
    <source>
        <dbReference type="ARBA" id="ARBA00004906"/>
    </source>
</evidence>
<comment type="pathway">
    <text evidence="2">Protein modification; protein ubiquitination.</text>
</comment>
<keyword evidence="6" id="KW-0677">Repeat</keyword>
<keyword evidence="9" id="KW-0539">Nucleus</keyword>
<keyword evidence="8" id="KW-0833">Ubl conjugation pathway</keyword>
<dbReference type="InterPro" id="IPR048971">
    <property type="entry name" value="Apc1_3rd"/>
</dbReference>
<dbReference type="Pfam" id="PF01851">
    <property type="entry name" value="PC_rep"/>
    <property type="match status" value="1"/>
</dbReference>
<dbReference type="PANTHER" id="PTHR12827">
    <property type="entry name" value="MEIOTIC CHECKPOINT REGULATOR TSG24 FAMILY MEMBER"/>
    <property type="match status" value="1"/>
</dbReference>
<evidence type="ECO:0000256" key="7">
    <source>
        <dbReference type="ARBA" id="ARBA00022776"/>
    </source>
</evidence>
<accession>A0AAW0JRC2</accession>
<dbReference type="InterPro" id="IPR024990">
    <property type="entry name" value="Apc1"/>
</dbReference>
<evidence type="ECO:0000313" key="16">
    <source>
        <dbReference type="Proteomes" id="UP000237347"/>
    </source>
</evidence>
<dbReference type="FunFam" id="1.25.10.10:FF:000211">
    <property type="entry name" value="Anaphase-promoting complex subunit 1"/>
    <property type="match status" value="1"/>
</dbReference>
<feature type="domain" description="Anaphase-promoting complex subunit 1 N-terminal" evidence="11">
    <location>
        <begin position="33"/>
        <end position="272"/>
    </location>
</feature>
<evidence type="ECO:0000259" key="13">
    <source>
        <dbReference type="Pfam" id="PF20518"/>
    </source>
</evidence>
<proteinExistence type="inferred from homology"/>
<feature type="domain" description="Anaphase-promoting complex subunit 1 middle" evidence="13">
    <location>
        <begin position="530"/>
        <end position="704"/>
    </location>
</feature>
<dbReference type="InterPro" id="IPR049255">
    <property type="entry name" value="Apc1_N"/>
</dbReference>
<comment type="subcellular location">
    <subcellularLocation>
        <location evidence="1">Nucleus</location>
    </subcellularLocation>
</comment>
<dbReference type="Pfam" id="PF12859">
    <property type="entry name" value="ANAPC1"/>
    <property type="match status" value="2"/>
</dbReference>
<protein>
    <recommendedName>
        <fullName evidence="4">Anaphase-promoting complex subunit 1</fullName>
    </recommendedName>
</protein>
<dbReference type="InterPro" id="IPR011989">
    <property type="entry name" value="ARM-like"/>
</dbReference>
<dbReference type="Pfam" id="PF18122">
    <property type="entry name" value="APC1_C"/>
    <property type="match status" value="1"/>
</dbReference>
<evidence type="ECO:0000256" key="6">
    <source>
        <dbReference type="ARBA" id="ARBA00022737"/>
    </source>
</evidence>
<feature type="domain" description="Anaphase-promoting complex subunit 1 N-terminal" evidence="11">
    <location>
        <begin position="303"/>
        <end position="511"/>
    </location>
</feature>
<feature type="domain" description="Anaphase-promoting complex subunit 1 middle" evidence="13">
    <location>
        <begin position="813"/>
        <end position="1046"/>
    </location>
</feature>
<evidence type="ECO:0000256" key="1">
    <source>
        <dbReference type="ARBA" id="ARBA00004123"/>
    </source>
</evidence>
<feature type="domain" description="Anaphase-promoting complex subunit 1 C-terminal" evidence="12">
    <location>
        <begin position="1947"/>
        <end position="2117"/>
    </location>
</feature>
<dbReference type="Gene3D" id="1.25.10.10">
    <property type="entry name" value="Leucine-rich Repeat Variant"/>
    <property type="match status" value="1"/>
</dbReference>
<dbReference type="Proteomes" id="UP000237347">
    <property type="component" value="Unassembled WGS sequence"/>
</dbReference>
<dbReference type="InterPro" id="IPR046794">
    <property type="entry name" value="Apc1_MidN"/>
</dbReference>
<comment type="caution">
    <text evidence="15">The sequence shown here is derived from an EMBL/GenBank/DDBJ whole genome shotgun (WGS) entry which is preliminary data.</text>
</comment>
<dbReference type="PANTHER" id="PTHR12827:SF3">
    <property type="entry name" value="ANAPHASE-PROMOTING COMPLEX SUBUNIT 1"/>
    <property type="match status" value="1"/>
</dbReference>
<evidence type="ECO:0000256" key="4">
    <source>
        <dbReference type="ARBA" id="ARBA00016070"/>
    </source>
</evidence>
<evidence type="ECO:0000256" key="5">
    <source>
        <dbReference type="ARBA" id="ARBA00022618"/>
    </source>
</evidence>
<sequence length="2174" mass="241479">MSVGVRRLTVLGEFKPFGLIAEALDGKPADNVTDKYDYFLFDPEVARERDESGEQHASGSAFSDRSDHELFIRGSRIIWTIGSRVFKRFTLPSPIIKVCWCRLGNMAEALLCVLQIESLTIYNTSGEVVSIMLPRTIASIWPLPFGLLLQQAAEVHSPTHIPFSCPSPLLGVHDVHRRRRETSHSPQPNLNFLSGSDYNCKGDTGSISSHLILKDPLEEPQLTFIEERGKLNIMKEFDERTIWTSDQIPLMASYNKGKMQHSVWVAEAVNSNLELANSSSADVVPAGVLPKQFSFRRIWQGKGAQTAASKVFLATDNDAAPVICFLHQEQKKLLSVRLQSVEINNEILFDIKPDMSWSIPAVAAEPVIVTRPRVKVGQLPYADIFVLNPDNALLLYSGKQCLCRYMLPSCLSKNQASLNLDFPDTSSVSHDLKIIGLADAVEGRINMFRCVFRRSPSSLLADDCITAMAEGLSSSFYGHFLGLLWKDGDSAYLSNADSSVNLEWDSFCTILTQMCKSSVGTQDSVNSVPQSSWEFLTSSKFHKNYELNLITGTSCEMSLDVLGFLPRSHSDATQSLQKSFYSEVLMECLDSLHAVYESLKLDILRKRDLELLAVLLCNIANFLGEESYLDHYVRDFPSLSKKFGMDMTSCSRKIPPSLFRWLENCLQHGSSVANIDDLPYLICKDGSPVVSWARKIVSFYSLLSGAKRIGKKLSTGVYCNIAMGSHCTHMFRCVFRRSPSSLLADDCITAMAEGLSSSFYGHFLGLLWKDGDSAYLSNADSSVNLEWDSFCTIITQMCKSSVGTQDSVNSVPQSSWEFLTSSKFHKNYELNLITGTSCEMSLDVLGFLPRSHSDATQSLQKSFYSEVLMECLDSLHAVYESLKLDILRKRDLELLAVLLCNIANFLGEENYLDHYVRDFPSLSKKFGMDMTSCSRKIPPSLFRWLENCLQHGSSVANIDDLPYLICKDGSPVVSWARKIVSFYSLLSGAKRIGKKLSTGVYCNIAMGSHCTHEELTVLAMVGENFGLQQLDSLPSGVSLPLRHVISDTIGLESTKFEDTDSVDGSMTDGMEHIFNSSTQLRYGRDLRLNEVRRLLCSTRPVAIQTAVNPSASDQDLQQAQLWNLAQRTTALPFGRGAFTLATIYTLLTEAFTVPKLVLAGRLPAQQNATVNLDPNLRNIQEIKSWPEFHNAVAAGLRLAPLQGKMSRTWIIYNKPEEPNAVHAGLLLALGLHGYLRVLNLTDIYQYYQQEHESTTAGIMLGLAASYRGTMQPGISKSLYLHIPSRHPSSFPELELPTLLQSAALMSVGLLYEGSAHPQTMQILLGEIGRRSGGDNVLEREGYAVSAGFSLGLVALGRGGDTLGCIDSMVDRLFHYIGGKEARNGEIGRRSGGDNVLEREGYAVSAGFSLGLVALANHAMLTEGRGGDTLGCIDSMVDRLFHYIGGKEARNERSLFLTLLAEEQNRGTAQMMDGTSVNVDVTAPGATIALALMFLKTESEAIMSKLSIPNTRFDLQYVRPDFIMLRVIARNLIMWSRIHPSKDWIQSQIPEIIQNGVKGIRDDSGDIDDMDAEAFVQAYVNIVAGVLQYVRPDFIMLRVIARNLIMWSRIHPSKDWIQSQIPEIIQNGVKGIRDDSGDIDDMDAEAFVQAYVNIVAGACISLGLRFAGTKNGNAQELLYEYAVYFLNEIKPVSATSGSTFPKGLSHYIDRGTLEICLHLIIMAGSGHLQTFRLLRFLRSRNSADGHANYGIQMAVRMRTFSTSNSSVAALLITLYPRLPTGPNDNRCHLQEVCFQAFRHLYVLATEARWIQTVDVDTGLPVYAPLEVTTRETELYAETSFCEVTPCLLPERAVLKTIRVCGPRYWSQVIDLCPEDKPWWTFRDKNNPFNSGVLYIKRKVGACSYVDDPVGCQSLLSRAMHKVFGLTSSTAFDPSISSGSGPGSITVDQLVSTFSSDPSLIAFAQLCCDPSWNSRQVSISDVDFQEFCLQVLFECVSKDRPALLQVYLSLYTTIASMADQVMSGTVVLSDSIFISSLKLALTYTEALLSGRLTTSRGGIVQSKFIGSLRKRVDELLNFSPGLKDDFCNYLNSGKWPIMESEREKSAILLSWYLQWFGVPAPFVIKTAAERIKPKLMSSSLTPFLRLLFPSTHINAIGEIDKFLSCYWLHESYIMFH</sequence>
<keyword evidence="10" id="KW-0131">Cell cycle</keyword>
<feature type="domain" description="Anaphase-promoting complex subunit 1 beta-sandwich" evidence="14">
    <location>
        <begin position="1807"/>
        <end position="1870"/>
    </location>
</feature>
<dbReference type="GO" id="GO:0005680">
    <property type="term" value="C:anaphase-promoting complex"/>
    <property type="evidence" value="ECO:0007669"/>
    <property type="project" value="InterPro"/>
</dbReference>
<evidence type="ECO:0000259" key="14">
    <source>
        <dbReference type="Pfam" id="PF21282"/>
    </source>
</evidence>
<evidence type="ECO:0000256" key="10">
    <source>
        <dbReference type="ARBA" id="ARBA00023306"/>
    </source>
</evidence>
<keyword evidence="7" id="KW-0498">Mitosis</keyword>
<dbReference type="EMBL" id="PKMF04000485">
    <property type="protein sequence ID" value="KAK7829320.1"/>
    <property type="molecule type" value="Genomic_DNA"/>
</dbReference>
<reference evidence="15 16" key="1">
    <citation type="journal article" date="2018" name="Sci. Data">
        <title>The draft genome sequence of cork oak.</title>
        <authorList>
            <person name="Ramos A.M."/>
            <person name="Usie A."/>
            <person name="Barbosa P."/>
            <person name="Barros P.M."/>
            <person name="Capote T."/>
            <person name="Chaves I."/>
            <person name="Simoes F."/>
            <person name="Abreu I."/>
            <person name="Carrasquinho I."/>
            <person name="Faro C."/>
            <person name="Guimaraes J.B."/>
            <person name="Mendonca D."/>
            <person name="Nobrega F."/>
            <person name="Rodrigues L."/>
            <person name="Saibo N.J.M."/>
            <person name="Varela M.C."/>
            <person name="Egas C."/>
            <person name="Matos J."/>
            <person name="Miguel C.M."/>
            <person name="Oliveira M.M."/>
            <person name="Ricardo C.P."/>
            <person name="Goncalves S."/>
        </authorList>
    </citation>
    <scope>NUCLEOTIDE SEQUENCE [LARGE SCALE GENOMIC DNA]</scope>
    <source>
        <strain evidence="16">cv. HL8</strain>
    </source>
</reference>
<evidence type="ECO:0000256" key="8">
    <source>
        <dbReference type="ARBA" id="ARBA00022786"/>
    </source>
</evidence>
<name>A0AAW0JRC2_QUESU</name>
<dbReference type="InterPro" id="IPR002015">
    <property type="entry name" value="Proteasome/cyclosome_rpt"/>
</dbReference>
<gene>
    <name evidence="15" type="primary">APC1</name>
    <name evidence="15" type="ORF">CFP56_029509</name>
</gene>
<dbReference type="Pfam" id="PF21282">
    <property type="entry name" value="APC1_3rd"/>
    <property type="match status" value="1"/>
</dbReference>
<dbReference type="GO" id="GO:0060090">
    <property type="term" value="F:molecular adaptor activity"/>
    <property type="evidence" value="ECO:0007669"/>
    <property type="project" value="TreeGrafter"/>
</dbReference>
<evidence type="ECO:0000256" key="9">
    <source>
        <dbReference type="ARBA" id="ARBA00023242"/>
    </source>
</evidence>
<evidence type="ECO:0000259" key="12">
    <source>
        <dbReference type="Pfam" id="PF18122"/>
    </source>
</evidence>
<dbReference type="InterPro" id="IPR041221">
    <property type="entry name" value="APC1_C"/>
</dbReference>
<organism evidence="15 16">
    <name type="scientific">Quercus suber</name>
    <name type="common">Cork oak</name>
    <dbReference type="NCBI Taxonomy" id="58331"/>
    <lineage>
        <taxon>Eukaryota</taxon>
        <taxon>Viridiplantae</taxon>
        <taxon>Streptophyta</taxon>
        <taxon>Embryophyta</taxon>
        <taxon>Tracheophyta</taxon>
        <taxon>Spermatophyta</taxon>
        <taxon>Magnoliopsida</taxon>
        <taxon>eudicotyledons</taxon>
        <taxon>Gunneridae</taxon>
        <taxon>Pentapetalae</taxon>
        <taxon>rosids</taxon>
        <taxon>fabids</taxon>
        <taxon>Fagales</taxon>
        <taxon>Fagaceae</taxon>
        <taxon>Quercus</taxon>
    </lineage>
</organism>
<dbReference type="Pfam" id="PF20518">
    <property type="entry name" value="Apc1_MidN"/>
    <property type="match status" value="2"/>
</dbReference>
<keyword evidence="5" id="KW-0132">Cell division</keyword>
<dbReference type="GO" id="GO:0070979">
    <property type="term" value="P:protein K11-linked ubiquitination"/>
    <property type="evidence" value="ECO:0007669"/>
    <property type="project" value="TreeGrafter"/>
</dbReference>
<evidence type="ECO:0000259" key="11">
    <source>
        <dbReference type="Pfam" id="PF12859"/>
    </source>
</evidence>
<dbReference type="GO" id="GO:0007091">
    <property type="term" value="P:metaphase/anaphase transition of mitotic cell cycle"/>
    <property type="evidence" value="ECO:0007669"/>
    <property type="project" value="TreeGrafter"/>
</dbReference>